<feature type="domain" description="HTH tetR-type" evidence="3">
    <location>
        <begin position="1"/>
        <end position="61"/>
    </location>
</feature>
<keyword evidence="1 2" id="KW-0238">DNA-binding</keyword>
<dbReference type="AlphaFoldDB" id="A0A540R412"/>
<dbReference type="SUPFAM" id="SSF48498">
    <property type="entry name" value="Tetracyclin repressor-like, C-terminal domain"/>
    <property type="match status" value="1"/>
</dbReference>
<dbReference type="PROSITE" id="PS50977">
    <property type="entry name" value="HTH_TETR_2"/>
    <property type="match status" value="1"/>
</dbReference>
<evidence type="ECO:0000313" key="4">
    <source>
        <dbReference type="EMBL" id="TQE42471.1"/>
    </source>
</evidence>
<organism evidence="4 5">
    <name type="scientific">Corynebacterium phoceense</name>
    <dbReference type="NCBI Taxonomy" id="1686286"/>
    <lineage>
        <taxon>Bacteria</taxon>
        <taxon>Bacillati</taxon>
        <taxon>Actinomycetota</taxon>
        <taxon>Actinomycetes</taxon>
        <taxon>Mycobacteriales</taxon>
        <taxon>Corynebacteriaceae</taxon>
        <taxon>Corynebacterium</taxon>
    </lineage>
</organism>
<accession>A0A540R412</accession>
<protein>
    <submittedName>
        <fullName evidence="4">TetR/AcrR family transcriptional regulator</fullName>
    </submittedName>
</protein>
<gene>
    <name evidence="4" type="ORF">EJK80_12380</name>
</gene>
<evidence type="ECO:0000313" key="5">
    <source>
        <dbReference type="Proteomes" id="UP000318080"/>
    </source>
</evidence>
<dbReference type="STRING" id="1686286.GCA_900092335_01623"/>
<dbReference type="Pfam" id="PF00440">
    <property type="entry name" value="TetR_N"/>
    <property type="match status" value="1"/>
</dbReference>
<dbReference type="InterPro" id="IPR001647">
    <property type="entry name" value="HTH_TetR"/>
</dbReference>
<keyword evidence="5" id="KW-1185">Reference proteome</keyword>
<dbReference type="Proteomes" id="UP000318080">
    <property type="component" value="Unassembled WGS sequence"/>
</dbReference>
<dbReference type="InterPro" id="IPR036271">
    <property type="entry name" value="Tet_transcr_reg_TetR-rel_C_sf"/>
</dbReference>
<evidence type="ECO:0000256" key="1">
    <source>
        <dbReference type="ARBA" id="ARBA00023125"/>
    </source>
</evidence>
<dbReference type="Gene3D" id="1.10.357.10">
    <property type="entry name" value="Tetracycline Repressor, domain 2"/>
    <property type="match status" value="1"/>
</dbReference>
<name>A0A540R412_9CORY</name>
<evidence type="ECO:0000256" key="2">
    <source>
        <dbReference type="PROSITE-ProRule" id="PRU00335"/>
    </source>
</evidence>
<dbReference type="EMBL" id="VHIR01000026">
    <property type="protein sequence ID" value="TQE42471.1"/>
    <property type="molecule type" value="Genomic_DNA"/>
</dbReference>
<feature type="DNA-binding region" description="H-T-H motif" evidence="2">
    <location>
        <begin position="24"/>
        <end position="43"/>
    </location>
</feature>
<sequence>MSRTDEIVTAARLLLQDYGWPEISIRDIANEIGIKAPSLYKHVSGMEEIAALVATEALSEYGQHLREGWEENGATGVLAAHRDYFRENPYLYELMTGRLFPREYLPRDLPGWAREPFHWMADINTQLGLSYTAMAHGLALLELRDGHIPDPQWEYVVAD</sequence>
<proteinExistence type="predicted"/>
<comment type="caution">
    <text evidence="4">The sequence shown here is derived from an EMBL/GenBank/DDBJ whole genome shotgun (WGS) entry which is preliminary data.</text>
</comment>
<dbReference type="RefSeq" id="WP_141629274.1">
    <property type="nucleotide sequence ID" value="NZ_VHIR01000026.1"/>
</dbReference>
<dbReference type="InterPro" id="IPR009057">
    <property type="entry name" value="Homeodomain-like_sf"/>
</dbReference>
<reference evidence="4 5" key="1">
    <citation type="submission" date="2019-06" db="EMBL/GenBank/DDBJ databases">
        <title>Draft genome of C. phoceense Strain 272.</title>
        <authorList>
            <person name="Pacheco L.G.C."/>
            <person name="Barberis C.M."/>
            <person name="Almuzara M.N."/>
            <person name="Traglia G.M."/>
            <person name="Santos C.S."/>
            <person name="Rocha D.J.P.G."/>
            <person name="Aguiar E.R.G.R."/>
            <person name="Vay C.A."/>
        </authorList>
    </citation>
    <scope>NUCLEOTIDE SEQUENCE [LARGE SCALE GENOMIC DNA]</scope>
    <source>
        <strain evidence="4 5">272</strain>
    </source>
</reference>
<evidence type="ECO:0000259" key="3">
    <source>
        <dbReference type="PROSITE" id="PS50977"/>
    </source>
</evidence>
<dbReference type="GO" id="GO:0003677">
    <property type="term" value="F:DNA binding"/>
    <property type="evidence" value="ECO:0007669"/>
    <property type="project" value="UniProtKB-UniRule"/>
</dbReference>
<dbReference type="SUPFAM" id="SSF46689">
    <property type="entry name" value="Homeodomain-like"/>
    <property type="match status" value="1"/>
</dbReference>